<organism evidence="1 2">
    <name type="scientific">Leptospira interrogans serovar Manilae</name>
    <dbReference type="NCBI Taxonomy" id="214675"/>
    <lineage>
        <taxon>Bacteria</taxon>
        <taxon>Pseudomonadati</taxon>
        <taxon>Spirochaetota</taxon>
        <taxon>Spirochaetia</taxon>
        <taxon>Leptospirales</taxon>
        <taxon>Leptospiraceae</taxon>
        <taxon>Leptospira</taxon>
    </lineage>
</organism>
<proteinExistence type="predicted"/>
<dbReference type="EMBL" id="OEJX01000052">
    <property type="protein sequence ID" value="SOR62864.1"/>
    <property type="molecule type" value="Genomic_DNA"/>
</dbReference>
<sequence length="80" mass="8536">MPALAGIEVIVDGRLKTTQCHHPLPVGASGSYTVNAILLVSFGRPVQDREGEIFPPEHPKPLNTCSLAINLTDVNSGLFN</sequence>
<evidence type="ECO:0000313" key="1">
    <source>
        <dbReference type="EMBL" id="SOR62864.1"/>
    </source>
</evidence>
<accession>A0AAQ1P1P9</accession>
<reference evidence="1 2" key="1">
    <citation type="submission" date="2017-11" db="EMBL/GenBank/DDBJ databases">
        <authorList>
            <person name="Lechat P."/>
        </authorList>
    </citation>
    <scope>NUCLEOTIDE SEQUENCE [LARGE SCALE GENOMIC DNA]</scope>
    <source>
        <strain evidence="1">L495</strain>
    </source>
</reference>
<comment type="caution">
    <text evidence="1">The sequence shown here is derived from an EMBL/GenBank/DDBJ whole genome shotgun (WGS) entry which is preliminary data.</text>
</comment>
<dbReference type="AlphaFoldDB" id="A0AAQ1P1P9"/>
<protein>
    <submittedName>
        <fullName evidence="1">Uncharacterized protein</fullName>
    </submittedName>
</protein>
<evidence type="ECO:0000313" key="2">
    <source>
        <dbReference type="Proteomes" id="UP000234460"/>
    </source>
</evidence>
<dbReference type="Proteomes" id="UP000234460">
    <property type="component" value="Chromosome LMANV2"/>
</dbReference>
<gene>
    <name evidence="1" type="ORF">LMANV2_560005</name>
</gene>
<name>A0AAQ1P1P9_LEPIR</name>